<gene>
    <name evidence="2" type="ORF">WYH_01354</name>
</gene>
<dbReference type="KEGG" id="aay:WYH_01354"/>
<dbReference type="EMBL" id="CP011452">
    <property type="protein sequence ID" value="AKH42395.1"/>
    <property type="molecule type" value="Genomic_DNA"/>
</dbReference>
<reference evidence="2" key="1">
    <citation type="submission" date="2015-05" db="EMBL/GenBank/DDBJ databases">
        <title>The complete genome of Altererythrobacter atlanticus strain 26DY36.</title>
        <authorList>
            <person name="Wu Y.-H."/>
            <person name="Cheng H."/>
            <person name="Wu X.-W."/>
        </authorList>
    </citation>
    <scope>NUCLEOTIDE SEQUENCE [LARGE SCALE GENOMIC DNA]</scope>
    <source>
        <strain evidence="2">26DY36</strain>
    </source>
</reference>
<keyword evidence="3" id="KW-1185">Reference proteome</keyword>
<accession>A0A0F7KUE7</accession>
<sequence length="288" mass="30710">MSIRRLRGPDAALAAVLALLLAAPAGAEEDCVPAHAVEDPAPVLGLMGTIPIYWGEAGGVGDVLSGEAQPHWARATLEDRFTLRPLDRLDRESLAGLSYLLLAQPRAFSPAENVALDRWVREGGRLLLFADPLMTGESRFPIGDRRRPQDVILLSPILDHWGLELFFAENQPAGSRMVESAGPQIPVRLAGHFAAQNGDCRLESADVLARCEIGDGAGIVLADAALLDFYGENLGARQALTWLVDQAFPASGKFTGRDGMRAGLPDNQEKSDICMVNSDALPEGGPSG</sequence>
<dbReference type="STRING" id="1267766.WYH_01354"/>
<feature type="domain" description="ABC-type uncharacterised transport system" evidence="1">
    <location>
        <begin position="74"/>
        <end position="164"/>
    </location>
</feature>
<evidence type="ECO:0000313" key="3">
    <source>
        <dbReference type="Proteomes" id="UP000034392"/>
    </source>
</evidence>
<evidence type="ECO:0000313" key="2">
    <source>
        <dbReference type="EMBL" id="AKH42395.1"/>
    </source>
</evidence>
<dbReference type="RefSeq" id="WP_053833433.1">
    <property type="nucleotide sequence ID" value="NZ_CP011452.2"/>
</dbReference>
<dbReference type="PATRIC" id="fig|1267766.3.peg.1362"/>
<evidence type="ECO:0000259" key="1">
    <source>
        <dbReference type="Pfam" id="PF09822"/>
    </source>
</evidence>
<dbReference type="InterPro" id="IPR019196">
    <property type="entry name" value="ABC_transp_unknown"/>
</dbReference>
<dbReference type="Pfam" id="PF09822">
    <property type="entry name" value="ABC_transp_aux"/>
    <property type="match status" value="1"/>
</dbReference>
<dbReference type="Proteomes" id="UP000034392">
    <property type="component" value="Chromosome"/>
</dbReference>
<protein>
    <submittedName>
        <fullName evidence="2">ABC-type uncharacterized transport system</fullName>
    </submittedName>
</protein>
<name>A0A0F7KUE7_9SPHN</name>
<proteinExistence type="predicted"/>
<dbReference type="AlphaFoldDB" id="A0A0F7KUE7"/>
<organism evidence="2 3">
    <name type="scientific">Croceibacterium atlanticum</name>
    <dbReference type="NCBI Taxonomy" id="1267766"/>
    <lineage>
        <taxon>Bacteria</taxon>
        <taxon>Pseudomonadati</taxon>
        <taxon>Pseudomonadota</taxon>
        <taxon>Alphaproteobacteria</taxon>
        <taxon>Sphingomonadales</taxon>
        <taxon>Erythrobacteraceae</taxon>
        <taxon>Croceibacterium</taxon>
    </lineage>
</organism>